<evidence type="ECO:0000259" key="1">
    <source>
        <dbReference type="PROSITE" id="PS51729"/>
    </source>
</evidence>
<dbReference type="Proteomes" id="UP001155280">
    <property type="component" value="Unassembled WGS sequence"/>
</dbReference>
<dbReference type="PROSITE" id="PS51729">
    <property type="entry name" value="GNAT_YJDJ"/>
    <property type="match status" value="1"/>
</dbReference>
<evidence type="ECO:0000313" key="3">
    <source>
        <dbReference type="Proteomes" id="UP001155280"/>
    </source>
</evidence>
<dbReference type="PANTHER" id="PTHR31435:SF10">
    <property type="entry name" value="BSR4717 PROTEIN"/>
    <property type="match status" value="1"/>
</dbReference>
<feature type="domain" description="N-acetyltransferase" evidence="1">
    <location>
        <begin position="6"/>
        <end position="91"/>
    </location>
</feature>
<dbReference type="InterPro" id="IPR016181">
    <property type="entry name" value="Acyl_CoA_acyltransferase"/>
</dbReference>
<dbReference type="EMBL" id="JANCNS010000003">
    <property type="protein sequence ID" value="MCP9200803.1"/>
    <property type="molecule type" value="Genomic_DNA"/>
</dbReference>
<organism evidence="2 3">
    <name type="scientific">Christiangramia oceanisediminis</name>
    <dbReference type="NCBI Taxonomy" id="2920386"/>
    <lineage>
        <taxon>Bacteria</taxon>
        <taxon>Pseudomonadati</taxon>
        <taxon>Bacteroidota</taxon>
        <taxon>Flavobacteriia</taxon>
        <taxon>Flavobacteriales</taxon>
        <taxon>Flavobacteriaceae</taxon>
        <taxon>Christiangramia</taxon>
    </lineage>
</organism>
<dbReference type="PANTHER" id="PTHR31435">
    <property type="entry name" value="PROTEIN NATD1"/>
    <property type="match status" value="1"/>
</dbReference>
<dbReference type="InterPro" id="IPR045057">
    <property type="entry name" value="Gcn5-rel_NAT"/>
</dbReference>
<dbReference type="RefSeq" id="WP_241552474.1">
    <property type="nucleotide sequence ID" value="NZ_JANCNS010000003.1"/>
</dbReference>
<evidence type="ECO:0000313" key="2">
    <source>
        <dbReference type="EMBL" id="MCP9200803.1"/>
    </source>
</evidence>
<keyword evidence="3" id="KW-1185">Reference proteome</keyword>
<protein>
    <submittedName>
        <fullName evidence="2">N-acetyltransferase</fullName>
    </submittedName>
</protein>
<name>A0A9X2KYN2_9FLAO</name>
<dbReference type="InterPro" id="IPR031165">
    <property type="entry name" value="GNAT_YJDJ"/>
</dbReference>
<comment type="caution">
    <text evidence="2">The sequence shown here is derived from an EMBL/GenBank/DDBJ whole genome shotgun (WGS) entry which is preliminary data.</text>
</comment>
<gene>
    <name evidence="2" type="ORF">MKO06_12860</name>
</gene>
<dbReference type="Gene3D" id="3.40.630.30">
    <property type="match status" value="1"/>
</dbReference>
<sequence length="95" mass="11245">MSYTLHQNIEKNKFEVLVENHVAFVTYKLHKDEISFMHTEVPEELSGKGIGSFLAKNVLEYAKKNHLKVKPYCPFIKAYIDKHEEYQEISMFHKN</sequence>
<reference evidence="2" key="1">
    <citation type="submission" date="2022-07" db="EMBL/GenBank/DDBJ databases">
        <title>Gramela sediminis sp. nov., isolated from deep-sea sediment of the Indian Ocean.</title>
        <authorList>
            <person name="Shi H."/>
        </authorList>
    </citation>
    <scope>NUCLEOTIDE SEQUENCE</scope>
    <source>
        <strain evidence="2">GC03-9</strain>
    </source>
</reference>
<dbReference type="AlphaFoldDB" id="A0A9X2KYN2"/>
<proteinExistence type="predicted"/>
<dbReference type="SUPFAM" id="SSF55729">
    <property type="entry name" value="Acyl-CoA N-acyltransferases (Nat)"/>
    <property type="match status" value="1"/>
</dbReference>
<accession>A0A9X2KYN2</accession>
<dbReference type="Pfam" id="PF14542">
    <property type="entry name" value="Acetyltransf_CG"/>
    <property type="match status" value="1"/>
</dbReference>